<dbReference type="Gene3D" id="3.90.550.40">
    <property type="match status" value="1"/>
</dbReference>
<evidence type="ECO:0000313" key="2">
    <source>
        <dbReference type="Proteomes" id="UP000249065"/>
    </source>
</evidence>
<accession>A0A327LYL8</accession>
<name>A0A327LYL8_9PROT</name>
<dbReference type="AlphaFoldDB" id="A0A327LYL8"/>
<evidence type="ECO:0008006" key="3">
    <source>
        <dbReference type="Google" id="ProtNLM"/>
    </source>
</evidence>
<dbReference type="EMBL" id="QLIX01000028">
    <property type="protein sequence ID" value="RAI56011.1"/>
    <property type="molecule type" value="Genomic_DNA"/>
</dbReference>
<organism evidence="1 2">
    <name type="scientific">Roseicella frigidaeris</name>
    <dbReference type="NCBI Taxonomy" id="2230885"/>
    <lineage>
        <taxon>Bacteria</taxon>
        <taxon>Pseudomonadati</taxon>
        <taxon>Pseudomonadota</taxon>
        <taxon>Alphaproteobacteria</taxon>
        <taxon>Acetobacterales</taxon>
        <taxon>Roseomonadaceae</taxon>
        <taxon>Roseicella</taxon>
    </lineage>
</organism>
<gene>
    <name evidence="1" type="ORF">DOO78_23010</name>
</gene>
<sequence>MREAKASVVVATPCFGALVHQDYMLSVIRLMRYAAEREIGLSLEMLGHDSLITRSRNTLLGRFLDTREATHLLFVDADIAFEPEQLGRMLAAEKDVVAGLYPIKAIRWDGAACARVAAGEALDTAPLLYVGTPAAGAAAERDGDFVTAEYAGTGFMLIRRAAIERMIAAYPETRYRAIHAFAPGAASRPELHALFDCVIDRETGVYLSEDFTFCRRWRAIGGKIWLDTAGRLTHVGAHDYAGQPAARYGG</sequence>
<dbReference type="SUPFAM" id="SSF53448">
    <property type="entry name" value="Nucleotide-diphospho-sugar transferases"/>
    <property type="match status" value="1"/>
</dbReference>
<dbReference type="RefSeq" id="WP_111472234.1">
    <property type="nucleotide sequence ID" value="NZ_QLIX01000028.1"/>
</dbReference>
<evidence type="ECO:0000313" key="1">
    <source>
        <dbReference type="EMBL" id="RAI56011.1"/>
    </source>
</evidence>
<comment type="caution">
    <text evidence="1">The sequence shown here is derived from an EMBL/GenBank/DDBJ whole genome shotgun (WGS) entry which is preliminary data.</text>
</comment>
<reference evidence="2" key="1">
    <citation type="submission" date="2018-06" db="EMBL/GenBank/DDBJ databases">
        <authorList>
            <person name="Khan S.A."/>
        </authorList>
    </citation>
    <scope>NUCLEOTIDE SEQUENCE [LARGE SCALE GENOMIC DNA]</scope>
    <source>
        <strain evidence="2">DB-1506</strain>
    </source>
</reference>
<keyword evidence="2" id="KW-1185">Reference proteome</keyword>
<proteinExistence type="predicted"/>
<dbReference type="InterPro" id="IPR029044">
    <property type="entry name" value="Nucleotide-diphossugar_trans"/>
</dbReference>
<protein>
    <recommendedName>
        <fullName evidence="3">Glycosyltransferase family 2 protein</fullName>
    </recommendedName>
</protein>
<dbReference type="OrthoDB" id="561165at2"/>
<dbReference type="Proteomes" id="UP000249065">
    <property type="component" value="Unassembled WGS sequence"/>
</dbReference>